<dbReference type="InterPro" id="IPR017941">
    <property type="entry name" value="Rieske_2Fe-2S"/>
</dbReference>
<dbReference type="InterPro" id="IPR036922">
    <property type="entry name" value="Rieske_2Fe-2S_sf"/>
</dbReference>
<dbReference type="Gene3D" id="2.102.10.10">
    <property type="entry name" value="Rieske [2Fe-2S] iron-sulphur domain"/>
    <property type="match status" value="1"/>
</dbReference>
<sequence length="157" mass="17192">MKRLPFIKTCMLSCMALTKASFLLPGCAGLHSVQGKMEESTPNGKILSFLRSEFTKVKKNGQHATRTSLLLTHPQLKFPIVVFDDGIGDDGMNRYTALWLECTHQGNEVNVQGNILSCPGHGSEFDRTGKVIQGPAKKALHAFEVKTDSDSVFIVLA</sequence>
<dbReference type="InterPro" id="IPR014349">
    <property type="entry name" value="Rieske_Fe-S_prot"/>
</dbReference>
<dbReference type="EMBL" id="JASJOS010000025">
    <property type="protein sequence ID" value="MDJ1485972.1"/>
    <property type="molecule type" value="Genomic_DNA"/>
</dbReference>
<dbReference type="SUPFAM" id="SSF50022">
    <property type="entry name" value="ISP domain"/>
    <property type="match status" value="1"/>
</dbReference>
<evidence type="ECO:0000256" key="3">
    <source>
        <dbReference type="ARBA" id="ARBA00023004"/>
    </source>
</evidence>
<keyword evidence="1" id="KW-0001">2Fe-2S</keyword>
<keyword evidence="2" id="KW-0479">Metal-binding</keyword>
<dbReference type="RefSeq" id="WP_313989230.1">
    <property type="nucleotide sequence ID" value="NZ_JASJOS010000025.1"/>
</dbReference>
<dbReference type="PROSITE" id="PS51296">
    <property type="entry name" value="RIESKE"/>
    <property type="match status" value="1"/>
</dbReference>
<evidence type="ECO:0000256" key="5">
    <source>
        <dbReference type="ARBA" id="ARBA00023157"/>
    </source>
</evidence>
<keyword evidence="4" id="KW-0411">Iron-sulfur</keyword>
<evidence type="ECO:0000256" key="1">
    <source>
        <dbReference type="ARBA" id="ARBA00022714"/>
    </source>
</evidence>
<reference evidence="8" key="1">
    <citation type="submission" date="2023-05" db="EMBL/GenBank/DDBJ databases">
        <authorList>
            <person name="Zhang X."/>
        </authorList>
    </citation>
    <scope>NUCLEOTIDE SEQUENCE</scope>
    <source>
        <strain evidence="8">YF14B1</strain>
    </source>
</reference>
<keyword evidence="5" id="KW-1015">Disulfide bond</keyword>
<feature type="signal peptide" evidence="6">
    <location>
        <begin position="1"/>
        <end position="23"/>
    </location>
</feature>
<gene>
    <name evidence="8" type="ORF">QNI16_36160</name>
</gene>
<evidence type="ECO:0000313" key="9">
    <source>
        <dbReference type="Proteomes" id="UP001241110"/>
    </source>
</evidence>
<proteinExistence type="predicted"/>
<evidence type="ECO:0000313" key="8">
    <source>
        <dbReference type="EMBL" id="MDJ1485972.1"/>
    </source>
</evidence>
<dbReference type="GO" id="GO:0051537">
    <property type="term" value="F:2 iron, 2 sulfur cluster binding"/>
    <property type="evidence" value="ECO:0007669"/>
    <property type="project" value="UniProtKB-KW"/>
</dbReference>
<dbReference type="Proteomes" id="UP001241110">
    <property type="component" value="Unassembled WGS sequence"/>
</dbReference>
<dbReference type="GO" id="GO:0046872">
    <property type="term" value="F:metal ion binding"/>
    <property type="evidence" value="ECO:0007669"/>
    <property type="project" value="UniProtKB-KW"/>
</dbReference>
<feature type="chain" id="PRO_5042059381" evidence="6">
    <location>
        <begin position="24"/>
        <end position="157"/>
    </location>
</feature>
<protein>
    <submittedName>
        <fullName evidence="8">Rieske (2Fe-2S) protein</fullName>
    </submittedName>
</protein>
<evidence type="ECO:0000256" key="2">
    <source>
        <dbReference type="ARBA" id="ARBA00022723"/>
    </source>
</evidence>
<keyword evidence="3" id="KW-0408">Iron</keyword>
<name>A0AAE3UBN9_9BACT</name>
<keyword evidence="6" id="KW-0732">Signal</keyword>
<comment type="caution">
    <text evidence="8">The sequence shown here is derived from an EMBL/GenBank/DDBJ whole genome shotgun (WGS) entry which is preliminary data.</text>
</comment>
<accession>A0AAE3UBN9</accession>
<evidence type="ECO:0000259" key="7">
    <source>
        <dbReference type="PROSITE" id="PS51296"/>
    </source>
</evidence>
<organism evidence="8 9">
    <name type="scientific">Xanthocytophaga flava</name>
    <dbReference type="NCBI Taxonomy" id="3048013"/>
    <lineage>
        <taxon>Bacteria</taxon>
        <taxon>Pseudomonadati</taxon>
        <taxon>Bacteroidota</taxon>
        <taxon>Cytophagia</taxon>
        <taxon>Cytophagales</taxon>
        <taxon>Rhodocytophagaceae</taxon>
        <taxon>Xanthocytophaga</taxon>
    </lineage>
</organism>
<dbReference type="CDD" id="cd03467">
    <property type="entry name" value="Rieske"/>
    <property type="match status" value="1"/>
</dbReference>
<dbReference type="Pfam" id="PF00355">
    <property type="entry name" value="Rieske"/>
    <property type="match status" value="1"/>
</dbReference>
<dbReference type="AlphaFoldDB" id="A0AAE3UBN9"/>
<evidence type="ECO:0000256" key="4">
    <source>
        <dbReference type="ARBA" id="ARBA00023014"/>
    </source>
</evidence>
<feature type="domain" description="Rieske" evidence="7">
    <location>
        <begin position="61"/>
        <end position="154"/>
    </location>
</feature>
<dbReference type="PANTHER" id="PTHR10134">
    <property type="entry name" value="CYTOCHROME B-C1 COMPLEX SUBUNIT RIESKE, MITOCHONDRIAL"/>
    <property type="match status" value="1"/>
</dbReference>
<evidence type="ECO:0000256" key="6">
    <source>
        <dbReference type="SAM" id="SignalP"/>
    </source>
</evidence>